<dbReference type="Proteomes" id="UP000054270">
    <property type="component" value="Unassembled WGS sequence"/>
</dbReference>
<feature type="region of interest" description="Disordered" evidence="1">
    <location>
        <begin position="1"/>
        <end position="24"/>
    </location>
</feature>
<evidence type="ECO:0000256" key="1">
    <source>
        <dbReference type="SAM" id="MobiDB-lite"/>
    </source>
</evidence>
<protein>
    <submittedName>
        <fullName evidence="2">Uncharacterized protein</fullName>
    </submittedName>
</protein>
<dbReference type="EMBL" id="KN817920">
    <property type="protein sequence ID" value="KJA12767.1"/>
    <property type="molecule type" value="Genomic_DNA"/>
</dbReference>
<name>A0A0D2KE18_HYPSF</name>
<accession>A0A0D2KE18</accession>
<reference evidence="3" key="1">
    <citation type="submission" date="2014-04" db="EMBL/GenBank/DDBJ databases">
        <title>Evolutionary Origins and Diversification of the Mycorrhizal Mutualists.</title>
        <authorList>
            <consortium name="DOE Joint Genome Institute"/>
            <consortium name="Mycorrhizal Genomics Consortium"/>
            <person name="Kohler A."/>
            <person name="Kuo A."/>
            <person name="Nagy L.G."/>
            <person name="Floudas D."/>
            <person name="Copeland A."/>
            <person name="Barry K.W."/>
            <person name="Cichocki N."/>
            <person name="Veneault-Fourrey C."/>
            <person name="LaButti K."/>
            <person name="Lindquist E.A."/>
            <person name="Lipzen A."/>
            <person name="Lundell T."/>
            <person name="Morin E."/>
            <person name="Murat C."/>
            <person name="Riley R."/>
            <person name="Ohm R."/>
            <person name="Sun H."/>
            <person name="Tunlid A."/>
            <person name="Henrissat B."/>
            <person name="Grigoriev I.V."/>
            <person name="Hibbett D.S."/>
            <person name="Martin F."/>
        </authorList>
    </citation>
    <scope>NUCLEOTIDE SEQUENCE [LARGE SCALE GENOMIC DNA]</scope>
    <source>
        <strain evidence="3">FD-334 SS-4</strain>
    </source>
</reference>
<proteinExistence type="predicted"/>
<evidence type="ECO:0000313" key="2">
    <source>
        <dbReference type="EMBL" id="KJA12767.1"/>
    </source>
</evidence>
<keyword evidence="3" id="KW-1185">Reference proteome</keyword>
<feature type="compositionally biased region" description="Basic and acidic residues" evidence="1">
    <location>
        <begin position="14"/>
        <end position="24"/>
    </location>
</feature>
<dbReference type="AlphaFoldDB" id="A0A0D2KE18"/>
<gene>
    <name evidence="2" type="ORF">HYPSUDRAFT_210141</name>
</gene>
<organism evidence="2 3">
    <name type="scientific">Hypholoma sublateritium (strain FD-334 SS-4)</name>
    <dbReference type="NCBI Taxonomy" id="945553"/>
    <lineage>
        <taxon>Eukaryota</taxon>
        <taxon>Fungi</taxon>
        <taxon>Dikarya</taxon>
        <taxon>Basidiomycota</taxon>
        <taxon>Agaricomycotina</taxon>
        <taxon>Agaricomycetes</taxon>
        <taxon>Agaricomycetidae</taxon>
        <taxon>Agaricales</taxon>
        <taxon>Agaricineae</taxon>
        <taxon>Strophariaceae</taxon>
        <taxon>Hypholoma</taxon>
    </lineage>
</organism>
<sequence length="200" mass="22816">MDDDEAQRARTSRAVREGQKEKESKRVTIPDIVPGYKENVLGIAVSAKVDEAIAAFKYIPYTSLTKSAKIKALHSNEEFVINAQGGLTSKQLDRKAERFISLSDWLGASRVMEDRLRVHLGNVRADAFAAHHRIVLDIERTHGWAIAVDYDIQQRDFPFDGRDGRHSSTFFTPWSFIDIFCLCSWIPNKTISTRVRFFVK</sequence>
<dbReference type="OrthoDB" id="2987636at2759"/>
<evidence type="ECO:0000313" key="3">
    <source>
        <dbReference type="Proteomes" id="UP000054270"/>
    </source>
</evidence>